<reference evidence="11" key="1">
    <citation type="submission" date="2011-04" db="EMBL/GenBank/DDBJ databases">
        <title>The complete genome of Treponema brennaborense DSM 12168.</title>
        <authorList>
            <person name="Lucas S."/>
            <person name="Han J."/>
            <person name="Lapidus A."/>
            <person name="Bruce D."/>
            <person name="Goodwin L."/>
            <person name="Pitluck S."/>
            <person name="Peters L."/>
            <person name="Kyrpides N."/>
            <person name="Mavromatis K."/>
            <person name="Ivanova N."/>
            <person name="Mikhailova N."/>
            <person name="Pagani I."/>
            <person name="Teshima H."/>
            <person name="Detter J.C."/>
            <person name="Tapia R."/>
            <person name="Han C."/>
            <person name="Land M."/>
            <person name="Hauser L."/>
            <person name="Markowitz V."/>
            <person name="Cheng J.-F."/>
            <person name="Hugenholtz P."/>
            <person name="Woyke T."/>
            <person name="Wu D."/>
            <person name="Gronow S."/>
            <person name="Wellnitz S."/>
            <person name="Brambilla E."/>
            <person name="Klenk H.-P."/>
            <person name="Eisen J.A."/>
        </authorList>
    </citation>
    <scope>NUCLEOTIDE SEQUENCE [LARGE SCALE GENOMIC DNA]</scope>
    <source>
        <strain evidence="11">DSM 12168 / CIP 105900 / DD5/3</strain>
    </source>
</reference>
<dbReference type="PROSITE" id="PS51755">
    <property type="entry name" value="OMPR_PHOB"/>
    <property type="match status" value="1"/>
</dbReference>
<dbReference type="GO" id="GO:0000156">
    <property type="term" value="F:phosphorelay response regulator activity"/>
    <property type="evidence" value="ECO:0007669"/>
    <property type="project" value="TreeGrafter"/>
</dbReference>
<dbReference type="PROSITE" id="PS50110">
    <property type="entry name" value="RESPONSE_REGULATORY"/>
    <property type="match status" value="1"/>
</dbReference>
<dbReference type="eggNOG" id="COG0745">
    <property type="taxonomic scope" value="Bacteria"/>
</dbReference>
<dbReference type="GO" id="GO:0032993">
    <property type="term" value="C:protein-DNA complex"/>
    <property type="evidence" value="ECO:0007669"/>
    <property type="project" value="TreeGrafter"/>
</dbReference>
<dbReference type="Gene3D" id="6.10.250.690">
    <property type="match status" value="1"/>
</dbReference>
<dbReference type="PANTHER" id="PTHR48111">
    <property type="entry name" value="REGULATOR OF RPOS"/>
    <property type="match status" value="1"/>
</dbReference>
<dbReference type="HOGENOM" id="CLU_000445_30_4_12"/>
<keyword evidence="1 6" id="KW-0597">Phosphoprotein</keyword>
<name>F4LLE1_TREBD</name>
<feature type="domain" description="Response regulatory" evidence="8">
    <location>
        <begin position="2"/>
        <end position="118"/>
    </location>
</feature>
<dbReference type="InterPro" id="IPR016032">
    <property type="entry name" value="Sig_transdc_resp-reg_C-effctor"/>
</dbReference>
<dbReference type="GO" id="GO:0006355">
    <property type="term" value="P:regulation of DNA-templated transcription"/>
    <property type="evidence" value="ECO:0007669"/>
    <property type="project" value="InterPro"/>
</dbReference>
<evidence type="ECO:0000256" key="4">
    <source>
        <dbReference type="ARBA" id="ARBA00023125"/>
    </source>
</evidence>
<dbReference type="GO" id="GO:0005829">
    <property type="term" value="C:cytosol"/>
    <property type="evidence" value="ECO:0007669"/>
    <property type="project" value="TreeGrafter"/>
</dbReference>
<dbReference type="PANTHER" id="PTHR48111:SF1">
    <property type="entry name" value="TWO-COMPONENT RESPONSE REGULATOR ORR33"/>
    <property type="match status" value="1"/>
</dbReference>
<feature type="modified residue" description="4-aspartylphosphate" evidence="6">
    <location>
        <position position="51"/>
    </location>
</feature>
<organism evidence="10 11">
    <name type="scientific">Treponema brennaborense (strain DSM 12168 / CIP 105900 / DD5/3)</name>
    <dbReference type="NCBI Taxonomy" id="906968"/>
    <lineage>
        <taxon>Bacteria</taxon>
        <taxon>Pseudomonadati</taxon>
        <taxon>Spirochaetota</taxon>
        <taxon>Spirochaetia</taxon>
        <taxon>Spirochaetales</taxon>
        <taxon>Treponemataceae</taxon>
        <taxon>Treponema</taxon>
    </lineage>
</organism>
<evidence type="ECO:0000313" key="11">
    <source>
        <dbReference type="Proteomes" id="UP000006546"/>
    </source>
</evidence>
<dbReference type="SMART" id="SM00862">
    <property type="entry name" value="Trans_reg_C"/>
    <property type="match status" value="1"/>
</dbReference>
<dbReference type="CDD" id="cd00383">
    <property type="entry name" value="trans_reg_C"/>
    <property type="match status" value="1"/>
</dbReference>
<dbReference type="EMBL" id="CP002696">
    <property type="protein sequence ID" value="AEE15619.1"/>
    <property type="molecule type" value="Genomic_DNA"/>
</dbReference>
<sequence>MKILVVDDEMPILELVSYNLQKEGFSVVTAENGTKALQIARSEHPDLIILDLMLPDMSGFDICRILRNDKTTAVIPIVMATAKTEDTDVVSGLELGADDYVTKPFSPKVLVARVKNILRRAQEAKPADTAASPFDRLQTVSRHFLVIKPEKFEVTVSGKQVQFSATEFAILLHLAQNPGRVFSRQQIINAIKGDSYPVTERSIDVQILSIRKKLSEAAGNDSAQNIIETVRGVGYRMTEDTGASGDKA</sequence>
<keyword evidence="11" id="KW-1185">Reference proteome</keyword>
<dbReference type="Proteomes" id="UP000006546">
    <property type="component" value="Chromosome"/>
</dbReference>
<evidence type="ECO:0000259" key="8">
    <source>
        <dbReference type="PROSITE" id="PS50110"/>
    </source>
</evidence>
<dbReference type="OrthoDB" id="341603at2"/>
<dbReference type="FunFam" id="3.40.50.2300:FF:000001">
    <property type="entry name" value="DNA-binding response regulator PhoB"/>
    <property type="match status" value="1"/>
</dbReference>
<dbReference type="InterPro" id="IPR001867">
    <property type="entry name" value="OmpR/PhoB-type_DNA-bd"/>
</dbReference>
<dbReference type="RefSeq" id="WP_013757338.1">
    <property type="nucleotide sequence ID" value="NC_015500.1"/>
</dbReference>
<keyword evidence="4 7" id="KW-0238">DNA-binding</keyword>
<evidence type="ECO:0000313" key="10">
    <source>
        <dbReference type="EMBL" id="AEE15619.1"/>
    </source>
</evidence>
<evidence type="ECO:0000256" key="6">
    <source>
        <dbReference type="PROSITE-ProRule" id="PRU00169"/>
    </source>
</evidence>
<dbReference type="InterPro" id="IPR039420">
    <property type="entry name" value="WalR-like"/>
</dbReference>
<keyword evidence="2" id="KW-0902">Two-component regulatory system</keyword>
<evidence type="ECO:0000256" key="2">
    <source>
        <dbReference type="ARBA" id="ARBA00023012"/>
    </source>
</evidence>
<dbReference type="InterPro" id="IPR011006">
    <property type="entry name" value="CheY-like_superfamily"/>
</dbReference>
<dbReference type="AlphaFoldDB" id="F4LLE1"/>
<dbReference type="InterPro" id="IPR036388">
    <property type="entry name" value="WH-like_DNA-bd_sf"/>
</dbReference>
<evidence type="ECO:0000256" key="1">
    <source>
        <dbReference type="ARBA" id="ARBA00022553"/>
    </source>
</evidence>
<evidence type="ECO:0000259" key="9">
    <source>
        <dbReference type="PROSITE" id="PS51755"/>
    </source>
</evidence>
<dbReference type="SUPFAM" id="SSF52172">
    <property type="entry name" value="CheY-like"/>
    <property type="match status" value="1"/>
</dbReference>
<feature type="DNA-binding region" description="OmpR/PhoB-type" evidence="7">
    <location>
        <begin position="137"/>
        <end position="239"/>
    </location>
</feature>
<dbReference type="Pfam" id="PF00072">
    <property type="entry name" value="Response_reg"/>
    <property type="match status" value="1"/>
</dbReference>
<feature type="domain" description="OmpR/PhoB-type" evidence="9">
    <location>
        <begin position="137"/>
        <end position="239"/>
    </location>
</feature>
<dbReference type="CDD" id="cd19937">
    <property type="entry name" value="REC_OmpR_BsPhoP-like"/>
    <property type="match status" value="1"/>
</dbReference>
<evidence type="ECO:0000256" key="3">
    <source>
        <dbReference type="ARBA" id="ARBA00023015"/>
    </source>
</evidence>
<dbReference type="InterPro" id="IPR001789">
    <property type="entry name" value="Sig_transdc_resp-reg_receiver"/>
</dbReference>
<dbReference type="KEGG" id="tbe:Trebr_0168"/>
<protein>
    <submittedName>
        <fullName evidence="10">Two component transcriptional regulator, winged helix family</fullName>
    </submittedName>
</protein>
<keyword evidence="3" id="KW-0805">Transcription regulation</keyword>
<dbReference type="SMART" id="SM00448">
    <property type="entry name" value="REC"/>
    <property type="match status" value="1"/>
</dbReference>
<dbReference type="STRING" id="906968.Trebr_0168"/>
<dbReference type="Pfam" id="PF00486">
    <property type="entry name" value="Trans_reg_C"/>
    <property type="match status" value="1"/>
</dbReference>
<evidence type="ECO:0000256" key="7">
    <source>
        <dbReference type="PROSITE-ProRule" id="PRU01091"/>
    </source>
</evidence>
<dbReference type="Gene3D" id="1.10.10.10">
    <property type="entry name" value="Winged helix-like DNA-binding domain superfamily/Winged helix DNA-binding domain"/>
    <property type="match status" value="1"/>
</dbReference>
<dbReference type="SUPFAM" id="SSF46894">
    <property type="entry name" value="C-terminal effector domain of the bipartite response regulators"/>
    <property type="match status" value="1"/>
</dbReference>
<keyword evidence="5" id="KW-0804">Transcription</keyword>
<evidence type="ECO:0000256" key="5">
    <source>
        <dbReference type="ARBA" id="ARBA00023163"/>
    </source>
</evidence>
<dbReference type="Gene3D" id="3.40.50.2300">
    <property type="match status" value="1"/>
</dbReference>
<gene>
    <name evidence="10" type="ordered locus">Trebr_0168</name>
</gene>
<proteinExistence type="predicted"/>
<dbReference type="GO" id="GO:0000976">
    <property type="term" value="F:transcription cis-regulatory region binding"/>
    <property type="evidence" value="ECO:0007669"/>
    <property type="project" value="TreeGrafter"/>
</dbReference>
<accession>F4LLE1</accession>